<proteinExistence type="inferred from homology"/>
<dbReference type="OrthoDB" id="24893at2759"/>
<dbReference type="AlphaFoldDB" id="A0A7R8ZGG2"/>
<dbReference type="PANTHER" id="PTHR11774:SF4">
    <property type="entry name" value="GERANYLGERANYL TRANSFERASE TYPE-1 SUBUNIT BETA"/>
    <property type="match status" value="1"/>
</dbReference>
<evidence type="ECO:0000256" key="6">
    <source>
        <dbReference type="ARBA" id="ARBA00022737"/>
    </source>
</evidence>
<protein>
    <recommendedName>
        <fullName evidence="8">Prenyltransferase alpha-alpha toroid domain-containing protein</fullName>
    </recommendedName>
</protein>
<keyword evidence="3" id="KW-0637">Prenyltransferase</keyword>
<dbReference type="Pfam" id="PF00432">
    <property type="entry name" value="Prenyltrans"/>
    <property type="match status" value="1"/>
</dbReference>
<keyword evidence="6" id="KW-0677">Repeat</keyword>
<evidence type="ECO:0000313" key="9">
    <source>
        <dbReference type="EMBL" id="CAD7222602.1"/>
    </source>
</evidence>
<dbReference type="PANTHER" id="PTHR11774">
    <property type="entry name" value="GERANYLGERANYL TRANSFERASE TYPE BETA SUBUNIT"/>
    <property type="match status" value="1"/>
</dbReference>
<evidence type="ECO:0000256" key="1">
    <source>
        <dbReference type="ARBA" id="ARBA00001947"/>
    </source>
</evidence>
<dbReference type="GO" id="GO:0005953">
    <property type="term" value="C:CAAX-protein geranylgeranyltransferase complex"/>
    <property type="evidence" value="ECO:0007669"/>
    <property type="project" value="TreeGrafter"/>
</dbReference>
<evidence type="ECO:0000256" key="3">
    <source>
        <dbReference type="ARBA" id="ARBA00022602"/>
    </source>
</evidence>
<accession>A0A7R8ZGG2</accession>
<keyword evidence="7" id="KW-0862">Zinc</keyword>
<keyword evidence="5" id="KW-0479">Metal-binding</keyword>
<evidence type="ECO:0000259" key="8">
    <source>
        <dbReference type="Pfam" id="PF00432"/>
    </source>
</evidence>
<dbReference type="SUPFAM" id="SSF48239">
    <property type="entry name" value="Terpenoid cyclases/Protein prenyltransferases"/>
    <property type="match status" value="1"/>
</dbReference>
<evidence type="ECO:0000256" key="7">
    <source>
        <dbReference type="ARBA" id="ARBA00022833"/>
    </source>
</evidence>
<dbReference type="Gene3D" id="1.50.10.20">
    <property type="match status" value="1"/>
</dbReference>
<dbReference type="InterPro" id="IPR045089">
    <property type="entry name" value="PGGT1B-like"/>
</dbReference>
<name>A0A7R8ZGG2_9CRUS</name>
<dbReference type="GO" id="GO:0004662">
    <property type="term" value="F:CAAX-protein geranylgeranyltransferase activity"/>
    <property type="evidence" value="ECO:0007669"/>
    <property type="project" value="TreeGrafter"/>
</dbReference>
<comment type="similarity">
    <text evidence="2">Belongs to the protein prenyltransferase subunit beta family.</text>
</comment>
<organism evidence="9">
    <name type="scientific">Cyprideis torosa</name>
    <dbReference type="NCBI Taxonomy" id="163714"/>
    <lineage>
        <taxon>Eukaryota</taxon>
        <taxon>Metazoa</taxon>
        <taxon>Ecdysozoa</taxon>
        <taxon>Arthropoda</taxon>
        <taxon>Crustacea</taxon>
        <taxon>Oligostraca</taxon>
        <taxon>Ostracoda</taxon>
        <taxon>Podocopa</taxon>
        <taxon>Podocopida</taxon>
        <taxon>Cytherocopina</taxon>
        <taxon>Cytheroidea</taxon>
        <taxon>Cytherideidae</taxon>
        <taxon>Cyprideis</taxon>
    </lineage>
</organism>
<dbReference type="EMBL" id="OB660080">
    <property type="protein sequence ID" value="CAD7222602.1"/>
    <property type="molecule type" value="Genomic_DNA"/>
</dbReference>
<sequence length="302" mass="33443">MMEHISAEKNSVSNDEMATTTPEFYRKRHVAYFKFNYGVLPHRLKDLDVSRCMLLYFALSGLDVLGAVELLPEDDRRQMIDWIYSLQVVDIDAGDGRGRSRRGGFRGCPSFAPAGHDYDAGHITMTYTALCSLLILGNDLDRVNRRSVLEGVKALQLPDGSFMNTLNGGENDLRFMYCACAVASLLRDRSCIDREKAIEFILSCVNYDGGMGTRPGGESHGGAVYCGVASLHLLGAELEPSLKEALQMWCMARTFSEGTGGFQGRPNKDFVDEFGGQQNYQLKKVDPALNVSVDALKRVLEL</sequence>
<dbReference type="GO" id="GO:0046872">
    <property type="term" value="F:metal ion binding"/>
    <property type="evidence" value="ECO:0007669"/>
    <property type="project" value="UniProtKB-KW"/>
</dbReference>
<evidence type="ECO:0000256" key="5">
    <source>
        <dbReference type="ARBA" id="ARBA00022723"/>
    </source>
</evidence>
<feature type="domain" description="Prenyltransferase alpha-alpha toroid" evidence="8">
    <location>
        <begin position="24"/>
        <end position="269"/>
    </location>
</feature>
<dbReference type="InterPro" id="IPR008930">
    <property type="entry name" value="Terpenoid_cyclase/PrenylTrfase"/>
</dbReference>
<keyword evidence="4" id="KW-0808">Transferase</keyword>
<dbReference type="InterPro" id="IPR001330">
    <property type="entry name" value="Prenyltrans"/>
</dbReference>
<comment type="cofactor">
    <cofactor evidence="1">
        <name>Zn(2+)</name>
        <dbReference type="ChEBI" id="CHEBI:29105"/>
    </cofactor>
</comment>
<evidence type="ECO:0000256" key="4">
    <source>
        <dbReference type="ARBA" id="ARBA00022679"/>
    </source>
</evidence>
<evidence type="ECO:0000256" key="2">
    <source>
        <dbReference type="ARBA" id="ARBA00010497"/>
    </source>
</evidence>
<gene>
    <name evidence="9" type="ORF">CTOB1V02_LOCUS604</name>
</gene>
<reference evidence="9" key="1">
    <citation type="submission" date="2020-11" db="EMBL/GenBank/DDBJ databases">
        <authorList>
            <person name="Tran Van P."/>
        </authorList>
    </citation>
    <scope>NUCLEOTIDE SEQUENCE</scope>
</reference>